<keyword evidence="6" id="KW-0949">S-adenosyl-L-methionine</keyword>
<dbReference type="HOGENOM" id="CLU_076014_2_1_2"/>
<dbReference type="RefSeq" id="WP_012955688.1">
    <property type="nucleotide sequence ID" value="NC_013790.1"/>
</dbReference>
<keyword evidence="5 8" id="KW-0808">Transferase</keyword>
<dbReference type="InterPro" id="IPR035996">
    <property type="entry name" value="4pyrrol_Methylase_sf"/>
</dbReference>
<comment type="pathway">
    <text evidence="1">Cofactor biosynthesis; adenosylcobalamin biosynthesis.</text>
</comment>
<dbReference type="Pfam" id="PF00590">
    <property type="entry name" value="TP_methylase"/>
    <property type="match status" value="1"/>
</dbReference>
<accession>D3E2H6</accession>
<evidence type="ECO:0000259" key="9">
    <source>
        <dbReference type="Pfam" id="PF00590"/>
    </source>
</evidence>
<dbReference type="PIRSF" id="PIRSF036427">
    <property type="entry name" value="Precrrn-2_mtase"/>
    <property type="match status" value="1"/>
</dbReference>
<dbReference type="GO" id="GO:0030788">
    <property type="term" value="F:precorrin-2 C20-methyltransferase activity"/>
    <property type="evidence" value="ECO:0007669"/>
    <property type="project" value="InterPro"/>
</dbReference>
<evidence type="ECO:0000313" key="11">
    <source>
        <dbReference type="Proteomes" id="UP000008680"/>
    </source>
</evidence>
<dbReference type="OrthoDB" id="23546at2157"/>
<dbReference type="PATRIC" id="fig|634498.28.peg.887"/>
<evidence type="ECO:0000256" key="2">
    <source>
        <dbReference type="ARBA" id="ARBA00005879"/>
    </source>
</evidence>
<dbReference type="NCBIfam" id="TIGR01467">
    <property type="entry name" value="cobI_cbiL"/>
    <property type="match status" value="1"/>
</dbReference>
<dbReference type="eggNOG" id="arCOG00648">
    <property type="taxonomic scope" value="Archaea"/>
</dbReference>
<organism evidence="10 11">
    <name type="scientific">Methanobrevibacter ruminantium (strain ATCC 35063 / DSM 1093 / JCM 13430 / OCM 146 / M1)</name>
    <name type="common">Methanobacterium ruminantium</name>
    <dbReference type="NCBI Taxonomy" id="634498"/>
    <lineage>
        <taxon>Archaea</taxon>
        <taxon>Methanobacteriati</taxon>
        <taxon>Methanobacteriota</taxon>
        <taxon>Methanomada group</taxon>
        <taxon>Methanobacteria</taxon>
        <taxon>Methanobacteriales</taxon>
        <taxon>Methanobacteriaceae</taxon>
        <taxon>Methanobrevibacter</taxon>
    </lineage>
</organism>
<dbReference type="GeneID" id="8770537"/>
<evidence type="ECO:0000256" key="6">
    <source>
        <dbReference type="ARBA" id="ARBA00022691"/>
    </source>
</evidence>
<dbReference type="EMBL" id="CP001719">
    <property type="protein sequence ID" value="ADC46737.1"/>
    <property type="molecule type" value="Genomic_DNA"/>
</dbReference>
<gene>
    <name evidence="10" type="primary">cbiL</name>
    <name evidence="10" type="ordered locus">mru_0886</name>
</gene>
<dbReference type="Gene3D" id="3.30.950.10">
    <property type="entry name" value="Methyltransferase, Cobalt-precorrin-4 Transmethylase, Domain 2"/>
    <property type="match status" value="1"/>
</dbReference>
<dbReference type="GO" id="GO:0032259">
    <property type="term" value="P:methylation"/>
    <property type="evidence" value="ECO:0007669"/>
    <property type="project" value="UniProtKB-KW"/>
</dbReference>
<dbReference type="Proteomes" id="UP000008680">
    <property type="component" value="Chromosome"/>
</dbReference>
<dbReference type="STRING" id="634498.mru_0886"/>
<keyword evidence="4 8" id="KW-0489">Methyltransferase</keyword>
<dbReference type="PANTHER" id="PTHR43467:SF2">
    <property type="entry name" value="COBALT-PRECORRIN-2 C(20)-METHYLTRANSFERASE"/>
    <property type="match status" value="1"/>
</dbReference>
<dbReference type="InterPro" id="IPR000878">
    <property type="entry name" value="4pyrrol_Mease"/>
</dbReference>
<dbReference type="InterPro" id="IPR014777">
    <property type="entry name" value="4pyrrole_Mease_sub1"/>
</dbReference>
<dbReference type="Gene3D" id="3.40.1010.10">
    <property type="entry name" value="Cobalt-precorrin-4 Transmethylase, Domain 1"/>
    <property type="match status" value="1"/>
</dbReference>
<dbReference type="InterPro" id="IPR003043">
    <property type="entry name" value="Uropor_MeTrfase_CS"/>
</dbReference>
<sequence>MEKGKLYGVSIGPGDPELITVKAMNIISKSKYIATPHTGTGESLALSIVSQAIDLSNKEIMLLEFPMTKDKDILTKSHNEAAEAIIKVLDSGEDVAMLNLGDVTIYSTFDYTKDKLVERGYDVQVIPGVTSFCASASELKIGLTTMNEPLHIIPASGIDIKEALKMPGSKVFMKIGRSMPKLIEAIEELGLQDNVYAVENCGLENEKVYKGLKEFDEKMGYFTIVVVK</sequence>
<dbReference type="CDD" id="cd11645">
    <property type="entry name" value="Precorrin_2_C20_MT"/>
    <property type="match status" value="1"/>
</dbReference>
<evidence type="ECO:0000256" key="7">
    <source>
        <dbReference type="PIRNR" id="PIRNR036427"/>
    </source>
</evidence>
<keyword evidence="11" id="KW-1185">Reference proteome</keyword>
<proteinExistence type="inferred from homology"/>
<dbReference type="SUPFAM" id="SSF53790">
    <property type="entry name" value="Tetrapyrrole methylase"/>
    <property type="match status" value="1"/>
</dbReference>
<evidence type="ECO:0000256" key="8">
    <source>
        <dbReference type="RuleBase" id="RU003960"/>
    </source>
</evidence>
<dbReference type="InterPro" id="IPR012382">
    <property type="entry name" value="CobI/CbiL"/>
</dbReference>
<dbReference type="UniPathway" id="UPA00148"/>
<dbReference type="InterPro" id="IPR006364">
    <property type="entry name" value="CobI/CbiL/CobIJ_dom"/>
</dbReference>
<dbReference type="KEGG" id="mru:mru_0886"/>
<evidence type="ECO:0000313" key="10">
    <source>
        <dbReference type="EMBL" id="ADC46737.1"/>
    </source>
</evidence>
<evidence type="ECO:0000256" key="4">
    <source>
        <dbReference type="ARBA" id="ARBA00022603"/>
    </source>
</evidence>
<dbReference type="PANTHER" id="PTHR43467">
    <property type="entry name" value="COBALT-PRECORRIN-2 C(20)-METHYLTRANSFERASE"/>
    <property type="match status" value="1"/>
</dbReference>
<feature type="domain" description="Tetrapyrrole methylase" evidence="9">
    <location>
        <begin position="5"/>
        <end position="211"/>
    </location>
</feature>
<keyword evidence="3" id="KW-0169">Cobalamin biosynthesis</keyword>
<evidence type="ECO:0000256" key="3">
    <source>
        <dbReference type="ARBA" id="ARBA00022573"/>
    </source>
</evidence>
<reference evidence="10 11" key="1">
    <citation type="journal article" date="2010" name="PLoS ONE">
        <title>The genome sequence of the rumen methanogen Methanobrevibacter ruminantium reveals new possibilities for controlling ruminant methane emissions.</title>
        <authorList>
            <person name="Leahy S.C."/>
            <person name="Kelly W.J."/>
            <person name="Altermann E."/>
            <person name="Ronimus R.S."/>
            <person name="Yeoman C.J."/>
            <person name="Pacheco D.M."/>
            <person name="Li D."/>
            <person name="Kong Z."/>
            <person name="McTavish S."/>
            <person name="Sang C."/>
            <person name="Lambie S.C."/>
            <person name="Janssen P.H."/>
            <person name="Dey D."/>
            <person name="Attwood G.T."/>
        </authorList>
    </citation>
    <scope>NUCLEOTIDE SEQUENCE [LARGE SCALE GENOMIC DNA]</scope>
    <source>
        <strain evidence="11">ATCC 35063 / DSM 1093 / JCM 13430 / OCM 146 / M1</strain>
    </source>
</reference>
<dbReference type="AlphaFoldDB" id="D3E2H6"/>
<evidence type="ECO:0000256" key="5">
    <source>
        <dbReference type="ARBA" id="ARBA00022679"/>
    </source>
</evidence>
<protein>
    <submittedName>
        <fullName evidence="10">Precorrin-2 C20-methyltransferase CbiL</fullName>
        <ecNumber evidence="10">2.1.1.151</ecNumber>
    </submittedName>
</protein>
<comment type="similarity">
    <text evidence="2 7 8">Belongs to the precorrin methyltransferase family.</text>
</comment>
<dbReference type="GO" id="GO:0043781">
    <property type="term" value="F:cobalt-factor II C20-methyltransferase activity"/>
    <property type="evidence" value="ECO:0007669"/>
    <property type="project" value="UniProtKB-EC"/>
</dbReference>
<dbReference type="EC" id="2.1.1.151" evidence="10"/>
<dbReference type="GO" id="GO:0009236">
    <property type="term" value="P:cobalamin biosynthetic process"/>
    <property type="evidence" value="ECO:0007669"/>
    <property type="project" value="UniProtKB-UniRule"/>
</dbReference>
<dbReference type="InterPro" id="IPR014776">
    <property type="entry name" value="4pyrrole_Mease_sub2"/>
</dbReference>
<name>D3E2H6_METRM</name>
<dbReference type="PROSITE" id="PS00840">
    <property type="entry name" value="SUMT_2"/>
    <property type="match status" value="1"/>
</dbReference>
<evidence type="ECO:0000256" key="1">
    <source>
        <dbReference type="ARBA" id="ARBA00004953"/>
    </source>
</evidence>